<evidence type="ECO:0000256" key="4">
    <source>
        <dbReference type="ARBA" id="ARBA00023157"/>
    </source>
</evidence>
<evidence type="ECO:0000256" key="1">
    <source>
        <dbReference type="ARBA" id="ARBA00005791"/>
    </source>
</evidence>
<keyword evidence="3" id="KW-0560">Oxidoreductase</keyword>
<proteinExistence type="inferred from homology"/>
<evidence type="ECO:0000313" key="8">
    <source>
        <dbReference type="EMBL" id="MEE2525279.1"/>
    </source>
</evidence>
<reference evidence="8 9" key="1">
    <citation type="submission" date="2024-01" db="EMBL/GenBank/DDBJ databases">
        <title>Hyphobacterium bacterium isolated from marine sediment.</title>
        <authorList>
            <person name="Zhao S."/>
        </authorList>
    </citation>
    <scope>NUCLEOTIDE SEQUENCE [LARGE SCALE GENOMIC DNA]</scope>
    <source>
        <strain evidence="9">HN65</strain>
    </source>
</reference>
<feature type="domain" description="Thioredoxin-like fold" evidence="7">
    <location>
        <begin position="40"/>
        <end position="203"/>
    </location>
</feature>
<feature type="signal peptide" evidence="6">
    <location>
        <begin position="1"/>
        <end position="21"/>
    </location>
</feature>
<keyword evidence="2 6" id="KW-0732">Signal</keyword>
<organism evidence="8 9">
    <name type="scientific">Hyphobacterium lacteum</name>
    <dbReference type="NCBI Taxonomy" id="3116575"/>
    <lineage>
        <taxon>Bacteria</taxon>
        <taxon>Pseudomonadati</taxon>
        <taxon>Pseudomonadota</taxon>
        <taxon>Alphaproteobacteria</taxon>
        <taxon>Maricaulales</taxon>
        <taxon>Maricaulaceae</taxon>
        <taxon>Hyphobacterium</taxon>
    </lineage>
</organism>
<sequence>MKFSRRVFTASAITAAAFLSACGGGSSSGGGGATQYERSGDRAIGSAEAPVTVIEYASTSCPHCAEFHEEVYPAIEENFIETGQVRFVFREMLTGSPSLAMAGFMLARCAPEDRYFDTIDLLFEQQQAIFQSAQSPNGPRGEFWNIAQTVGLSRDEFNACITNAELRQAVSEAHDQAIADGIDGTPRFIINGHVLDADRSGSQLVYFWNGEPLRIDGETVPATVDEPTFIAILNHFVSEAGGEASMEEPAEDATSEGTE</sequence>
<evidence type="ECO:0000256" key="3">
    <source>
        <dbReference type="ARBA" id="ARBA00023002"/>
    </source>
</evidence>
<dbReference type="SUPFAM" id="SSF52833">
    <property type="entry name" value="Thioredoxin-like"/>
    <property type="match status" value="1"/>
</dbReference>
<name>A0ABU7LNW6_9PROT</name>
<dbReference type="PROSITE" id="PS51257">
    <property type="entry name" value="PROKAR_LIPOPROTEIN"/>
    <property type="match status" value="1"/>
</dbReference>
<evidence type="ECO:0000259" key="7">
    <source>
        <dbReference type="Pfam" id="PF13462"/>
    </source>
</evidence>
<dbReference type="EMBL" id="JAZDRP010000002">
    <property type="protein sequence ID" value="MEE2525279.1"/>
    <property type="molecule type" value="Genomic_DNA"/>
</dbReference>
<dbReference type="Proteomes" id="UP001354971">
    <property type="component" value="Unassembled WGS sequence"/>
</dbReference>
<evidence type="ECO:0000256" key="6">
    <source>
        <dbReference type="SAM" id="SignalP"/>
    </source>
</evidence>
<keyword evidence="9" id="KW-1185">Reference proteome</keyword>
<dbReference type="PANTHER" id="PTHR13887:SF14">
    <property type="entry name" value="DISULFIDE BOND FORMATION PROTEIN D"/>
    <property type="match status" value="1"/>
</dbReference>
<comment type="caution">
    <text evidence="8">The sequence shown here is derived from an EMBL/GenBank/DDBJ whole genome shotgun (WGS) entry which is preliminary data.</text>
</comment>
<evidence type="ECO:0000256" key="5">
    <source>
        <dbReference type="ARBA" id="ARBA00023284"/>
    </source>
</evidence>
<gene>
    <name evidence="8" type="ORF">V0U79_02800</name>
</gene>
<evidence type="ECO:0000313" key="9">
    <source>
        <dbReference type="Proteomes" id="UP001354971"/>
    </source>
</evidence>
<dbReference type="PANTHER" id="PTHR13887">
    <property type="entry name" value="GLUTATHIONE S-TRANSFERASE KAPPA"/>
    <property type="match status" value="1"/>
</dbReference>
<keyword evidence="4" id="KW-1015">Disulfide bond</keyword>
<dbReference type="RefSeq" id="WP_330197943.1">
    <property type="nucleotide sequence ID" value="NZ_JAZDRP010000002.1"/>
</dbReference>
<evidence type="ECO:0000256" key="2">
    <source>
        <dbReference type="ARBA" id="ARBA00022729"/>
    </source>
</evidence>
<protein>
    <submittedName>
        <fullName evidence="8">DsbA family protein</fullName>
    </submittedName>
</protein>
<accession>A0ABU7LNW6</accession>
<dbReference type="InterPro" id="IPR036249">
    <property type="entry name" value="Thioredoxin-like_sf"/>
</dbReference>
<feature type="chain" id="PRO_5045058184" evidence="6">
    <location>
        <begin position="22"/>
        <end position="259"/>
    </location>
</feature>
<dbReference type="Pfam" id="PF13462">
    <property type="entry name" value="Thioredoxin_4"/>
    <property type="match status" value="1"/>
</dbReference>
<comment type="similarity">
    <text evidence="1">Belongs to the thioredoxin family. DsbA subfamily.</text>
</comment>
<dbReference type="Gene3D" id="3.40.30.10">
    <property type="entry name" value="Glutaredoxin"/>
    <property type="match status" value="1"/>
</dbReference>
<dbReference type="InterPro" id="IPR012336">
    <property type="entry name" value="Thioredoxin-like_fold"/>
</dbReference>
<keyword evidence="5" id="KW-0676">Redox-active center</keyword>